<dbReference type="InterPro" id="IPR000577">
    <property type="entry name" value="Carb_kinase_FGGY"/>
</dbReference>
<dbReference type="InterPro" id="IPR043129">
    <property type="entry name" value="ATPase_NBD"/>
</dbReference>
<organism evidence="7 8">
    <name type="scientific">Laedolimicola intestinihominis</name>
    <dbReference type="NCBI Taxonomy" id="3133166"/>
    <lineage>
        <taxon>Bacteria</taxon>
        <taxon>Bacillati</taxon>
        <taxon>Bacillota</taxon>
        <taxon>Clostridia</taxon>
        <taxon>Lachnospirales</taxon>
        <taxon>Lachnospiraceae</taxon>
        <taxon>Laedolimicola</taxon>
    </lineage>
</organism>
<dbReference type="EMBL" id="JBBMFE010000009">
    <property type="protein sequence ID" value="MEQ2472902.1"/>
    <property type="molecule type" value="Genomic_DNA"/>
</dbReference>
<dbReference type="RefSeq" id="WP_349164728.1">
    <property type="nucleotide sequence ID" value="NZ_JBBMFE010000009.1"/>
</dbReference>
<comment type="similarity">
    <text evidence="1 4">Belongs to the FGGY kinase family.</text>
</comment>
<evidence type="ECO:0000259" key="5">
    <source>
        <dbReference type="Pfam" id="PF00370"/>
    </source>
</evidence>
<evidence type="ECO:0000256" key="4">
    <source>
        <dbReference type="RuleBase" id="RU003733"/>
    </source>
</evidence>
<sequence>MKYFLGLDNGGTTTKAAIYDREGKEICVASVETKMIVPAPGFVERNMDEMWEANCTVTRNALEKSGIDPADIAGVGICGHGKGLYLWGKDNRPLRNGIISTDNRAWKYTENWRKDGTESEVAKLSCQKIMSCQPVAILAWLRDHEPECMDKIQWIFEAKDYVRFRLTGEAGAEYGDSSGANFLNLHTRDYDMELLKLFGLEQYRDALPPLCEAAKICGQVTEEAAEKCGLLAGTPVIGGLFDIQACMLAANVLTEEELCMIAGTWSVELYLSKTPVVEKKFLEYIRNTFFLLPEYYLVEVGTAASAGNNEWFVRELLPELKAQAKAEGRSIYEIMNGWVEEIPAKELCPIFLPYLFESNVHPHAKSCFVGMTSFHTRKHLVRSVYEGIAFTHRLDLEHLLVSRADRPKVIRLTGGVAKSKVWTQIFADVMNLPIEIVDVNETGALGCAIAAATATGEYRDMKEAASKMSRITTRVEPIPENVAIYNKKYDLYRKTADALNSVWDVYQDLEDNGL</sequence>
<dbReference type="InterPro" id="IPR018485">
    <property type="entry name" value="FGGY_C"/>
</dbReference>
<dbReference type="Pfam" id="PF02782">
    <property type="entry name" value="FGGY_C"/>
    <property type="match status" value="1"/>
</dbReference>
<dbReference type="InterPro" id="IPR018484">
    <property type="entry name" value="FGGY_N"/>
</dbReference>
<dbReference type="CDD" id="cd07802">
    <property type="entry name" value="ASKHA_NBD_FGGY_EcLyxK-like"/>
    <property type="match status" value="1"/>
</dbReference>
<evidence type="ECO:0000313" key="7">
    <source>
        <dbReference type="EMBL" id="MEQ2472902.1"/>
    </source>
</evidence>
<dbReference type="PANTHER" id="PTHR43095">
    <property type="entry name" value="SUGAR KINASE"/>
    <property type="match status" value="1"/>
</dbReference>
<dbReference type="SUPFAM" id="SSF53067">
    <property type="entry name" value="Actin-like ATPase domain"/>
    <property type="match status" value="2"/>
</dbReference>
<evidence type="ECO:0000313" key="8">
    <source>
        <dbReference type="Proteomes" id="UP001438008"/>
    </source>
</evidence>
<dbReference type="PROSITE" id="PS00445">
    <property type="entry name" value="FGGY_KINASES_2"/>
    <property type="match status" value="1"/>
</dbReference>
<feature type="domain" description="Carbohydrate kinase FGGY C-terminal" evidence="6">
    <location>
        <begin position="260"/>
        <end position="454"/>
    </location>
</feature>
<dbReference type="GO" id="GO:0016301">
    <property type="term" value="F:kinase activity"/>
    <property type="evidence" value="ECO:0007669"/>
    <property type="project" value="UniProtKB-KW"/>
</dbReference>
<dbReference type="Pfam" id="PF00370">
    <property type="entry name" value="FGGY_N"/>
    <property type="match status" value="1"/>
</dbReference>
<dbReference type="PIRSF" id="PIRSF000538">
    <property type="entry name" value="GlpK"/>
    <property type="match status" value="1"/>
</dbReference>
<evidence type="ECO:0000256" key="1">
    <source>
        <dbReference type="ARBA" id="ARBA00009156"/>
    </source>
</evidence>
<dbReference type="Gene3D" id="3.30.420.40">
    <property type="match status" value="2"/>
</dbReference>
<feature type="domain" description="Carbohydrate kinase FGGY N-terminal" evidence="5">
    <location>
        <begin position="3"/>
        <end position="248"/>
    </location>
</feature>
<dbReference type="Proteomes" id="UP001438008">
    <property type="component" value="Unassembled WGS sequence"/>
</dbReference>
<keyword evidence="3 4" id="KW-0418">Kinase</keyword>
<dbReference type="InterPro" id="IPR018483">
    <property type="entry name" value="Carb_kinase_FGGY_CS"/>
</dbReference>
<accession>A0ABV1FIK0</accession>
<keyword evidence="2 4" id="KW-0808">Transferase</keyword>
<reference evidence="7 8" key="1">
    <citation type="submission" date="2024-03" db="EMBL/GenBank/DDBJ databases">
        <title>Human intestinal bacterial collection.</title>
        <authorList>
            <person name="Pauvert C."/>
            <person name="Hitch T.C.A."/>
            <person name="Clavel T."/>
        </authorList>
    </citation>
    <scope>NUCLEOTIDE SEQUENCE [LARGE SCALE GENOMIC DNA]</scope>
    <source>
        <strain evidence="7 8">CLA-AA-H132</strain>
    </source>
</reference>
<dbReference type="PANTHER" id="PTHR43095:SF3">
    <property type="entry name" value="L-XYLULOSE_3-KETO-L-GULONATE KINASE"/>
    <property type="match status" value="1"/>
</dbReference>
<protein>
    <submittedName>
        <fullName evidence="7">FGGY-family carbohydrate kinase</fullName>
        <ecNumber evidence="7">2.7.1.-</ecNumber>
    </submittedName>
</protein>
<name>A0ABV1FIK0_9FIRM</name>
<evidence type="ECO:0000259" key="6">
    <source>
        <dbReference type="Pfam" id="PF02782"/>
    </source>
</evidence>
<keyword evidence="8" id="KW-1185">Reference proteome</keyword>
<gene>
    <name evidence="7" type="ORF">WMO29_10445</name>
</gene>
<comment type="caution">
    <text evidence="7">The sequence shown here is derived from an EMBL/GenBank/DDBJ whole genome shotgun (WGS) entry which is preliminary data.</text>
</comment>
<dbReference type="InterPro" id="IPR050406">
    <property type="entry name" value="FGGY_Carb_Kinase"/>
</dbReference>
<proteinExistence type="inferred from homology"/>
<dbReference type="EC" id="2.7.1.-" evidence="7"/>
<evidence type="ECO:0000256" key="3">
    <source>
        <dbReference type="ARBA" id="ARBA00022777"/>
    </source>
</evidence>
<evidence type="ECO:0000256" key="2">
    <source>
        <dbReference type="ARBA" id="ARBA00022679"/>
    </source>
</evidence>